<keyword evidence="3" id="KW-0539">Nucleus</keyword>
<feature type="compositionally biased region" description="Basic and acidic residues" evidence="4">
    <location>
        <begin position="270"/>
        <end position="284"/>
    </location>
</feature>
<evidence type="ECO:0000313" key="6">
    <source>
        <dbReference type="EMBL" id="EMF15734.1"/>
    </source>
</evidence>
<feature type="compositionally biased region" description="Polar residues" evidence="4">
    <location>
        <begin position="213"/>
        <end position="229"/>
    </location>
</feature>
<dbReference type="InterPro" id="IPR013882">
    <property type="entry name" value="Ctp1_C"/>
</dbReference>
<dbReference type="OMA" id="CCGGAMQ"/>
<evidence type="ECO:0000256" key="3">
    <source>
        <dbReference type="ARBA" id="ARBA00023242"/>
    </source>
</evidence>
<name>M3DD38_SPHMS</name>
<dbReference type="RefSeq" id="XP_016763855.1">
    <property type="nucleotide sequence ID" value="XM_016904360.1"/>
</dbReference>
<sequence length="701" mass="78081">MDARPAEHETSREAKLFAIIGKKDFEIEELQNQNAALRAQLQSPTRPPAAARGLAENDTQLASGAAGQLVAHAGRKVHARPAEADYEALNRMYEELDWRYKSLEALHRRCEGKIIALDAKCKAYKSKAWQWKTYVDRQEAEGRIPRPSTSSSGKADRRAGVVTSAEAPSADVDRTPRPNLKAAEGTQRREQPAPVSPARQSSPPHMQGYIRQEQPQVSQPLIGSSQTTDSVDEEAQLRPSNARMEIPDSSDEEPELISERCLKRRAPRSSARESPPRRIKREFSSPHTNIAVPSGDPQQTCLCHDDESCRCDELDNIRPGGQQSNRTRGSGRRASSEEHVGRMLHRSTSSLSEGDPRARMSAPLPASMKVNEQIGGMLPVASSPCSSLRGNKDVLRPLSANAPLLPRPRLTPISAPNGARKSTRSKVGVLSEDGDDSSQVMPTPKDVEIPQPCKDATLEGLLTGHPSDLTPDVPRHLRVSVHKSQMRTSAKSRTPSSHPEARSPNKRPVVPSMSRGVEPPPPPPHRPEEEPLRLRDVRTMKLDDFRINPDYLGSEFAFADTLRGRDQRRVLHVCTRSDCCGGAMQSVIAMGGQKVSGKTDAQALDDYLGPQYKQIMGNYDAAKRKEAVLQAHVHAFTKQHGKHRQAFERQSTPANFWRTDFPTTQENLEDRQKSHEKDRQDIEIRYREAMRHGGRWRFRDE</sequence>
<dbReference type="GO" id="GO:0006281">
    <property type="term" value="P:DNA repair"/>
    <property type="evidence" value="ECO:0007669"/>
    <property type="project" value="InterPro"/>
</dbReference>
<organism evidence="6 7">
    <name type="scientific">Sphaerulina musiva (strain SO2202)</name>
    <name type="common">Poplar stem canker fungus</name>
    <name type="synonym">Septoria musiva</name>
    <dbReference type="NCBI Taxonomy" id="692275"/>
    <lineage>
        <taxon>Eukaryota</taxon>
        <taxon>Fungi</taxon>
        <taxon>Dikarya</taxon>
        <taxon>Ascomycota</taxon>
        <taxon>Pezizomycotina</taxon>
        <taxon>Dothideomycetes</taxon>
        <taxon>Dothideomycetidae</taxon>
        <taxon>Mycosphaerellales</taxon>
        <taxon>Mycosphaerellaceae</taxon>
        <taxon>Sphaerulina</taxon>
    </lineage>
</organism>
<feature type="region of interest" description="Disordered" evidence="4">
    <location>
        <begin position="314"/>
        <end position="360"/>
    </location>
</feature>
<evidence type="ECO:0000259" key="5">
    <source>
        <dbReference type="Pfam" id="PF08573"/>
    </source>
</evidence>
<feature type="domain" description="DNA endonuclease activator Ctp1 C-terminal" evidence="5">
    <location>
        <begin position="557"/>
        <end position="666"/>
    </location>
</feature>
<protein>
    <recommendedName>
        <fullName evidence="5">DNA endonuclease activator Ctp1 C-terminal domain-containing protein</fullName>
    </recommendedName>
</protein>
<feature type="region of interest" description="Disordered" evidence="4">
    <location>
        <begin position="657"/>
        <end position="680"/>
    </location>
</feature>
<gene>
    <name evidence="6" type="ORF">SEPMUDRAFT_147535</name>
</gene>
<dbReference type="Proteomes" id="UP000016931">
    <property type="component" value="Unassembled WGS sequence"/>
</dbReference>
<dbReference type="GO" id="GO:0005634">
    <property type="term" value="C:nucleus"/>
    <property type="evidence" value="ECO:0007669"/>
    <property type="project" value="UniProtKB-SubCell"/>
</dbReference>
<dbReference type="STRING" id="692275.M3DD38"/>
<feature type="compositionally biased region" description="Polar residues" evidence="4">
    <location>
        <begin position="486"/>
        <end position="497"/>
    </location>
</feature>
<comment type="subcellular location">
    <subcellularLocation>
        <location evidence="1">Nucleus</location>
    </subcellularLocation>
</comment>
<feature type="compositionally biased region" description="Basic and acidic residues" evidence="4">
    <location>
        <begin position="668"/>
        <end position="680"/>
    </location>
</feature>
<dbReference type="eggNOG" id="ENOG502S92Z">
    <property type="taxonomic scope" value="Eukaryota"/>
</dbReference>
<evidence type="ECO:0000313" key="7">
    <source>
        <dbReference type="Proteomes" id="UP000016931"/>
    </source>
</evidence>
<accession>M3DD38</accession>
<dbReference type="AlphaFoldDB" id="M3DD38"/>
<dbReference type="EMBL" id="KB456261">
    <property type="protein sequence ID" value="EMF15734.1"/>
    <property type="molecule type" value="Genomic_DNA"/>
</dbReference>
<proteinExistence type="predicted"/>
<dbReference type="Pfam" id="PF08573">
    <property type="entry name" value="SAE2"/>
    <property type="match status" value="1"/>
</dbReference>
<evidence type="ECO:0000256" key="2">
    <source>
        <dbReference type="ARBA" id="ARBA00022763"/>
    </source>
</evidence>
<reference evidence="6 7" key="1">
    <citation type="journal article" date="2012" name="PLoS Pathog.">
        <title>Diverse lifestyles and strategies of plant pathogenesis encoded in the genomes of eighteen Dothideomycetes fungi.</title>
        <authorList>
            <person name="Ohm R.A."/>
            <person name="Feau N."/>
            <person name="Henrissat B."/>
            <person name="Schoch C.L."/>
            <person name="Horwitz B.A."/>
            <person name="Barry K.W."/>
            <person name="Condon B.J."/>
            <person name="Copeland A.C."/>
            <person name="Dhillon B."/>
            <person name="Glaser F."/>
            <person name="Hesse C.N."/>
            <person name="Kosti I."/>
            <person name="LaButti K."/>
            <person name="Lindquist E.A."/>
            <person name="Lucas S."/>
            <person name="Salamov A.A."/>
            <person name="Bradshaw R.E."/>
            <person name="Ciuffetti L."/>
            <person name="Hamelin R.C."/>
            <person name="Kema G.H.J."/>
            <person name="Lawrence C."/>
            <person name="Scott J.A."/>
            <person name="Spatafora J.W."/>
            <person name="Turgeon B.G."/>
            <person name="de Wit P.J.G.M."/>
            <person name="Zhong S."/>
            <person name="Goodwin S.B."/>
            <person name="Grigoriev I.V."/>
        </authorList>
    </citation>
    <scope>NUCLEOTIDE SEQUENCE [LARGE SCALE GENOMIC DNA]</scope>
    <source>
        <strain evidence="6 7">SO2202</strain>
    </source>
</reference>
<dbReference type="OrthoDB" id="5801062at2759"/>
<dbReference type="HOGENOM" id="CLU_360612_0_0_1"/>
<feature type="region of interest" description="Disordered" evidence="4">
    <location>
        <begin position="481"/>
        <end position="531"/>
    </location>
</feature>
<keyword evidence="2" id="KW-0227">DNA damage</keyword>
<evidence type="ECO:0000256" key="1">
    <source>
        <dbReference type="ARBA" id="ARBA00004123"/>
    </source>
</evidence>
<feature type="region of interest" description="Disordered" evidence="4">
    <location>
        <begin position="403"/>
        <end position="451"/>
    </location>
</feature>
<feature type="region of interest" description="Disordered" evidence="4">
    <location>
        <begin position="138"/>
        <end position="298"/>
    </location>
</feature>
<keyword evidence="7" id="KW-1185">Reference proteome</keyword>
<dbReference type="GeneID" id="27901497"/>
<evidence type="ECO:0000256" key="4">
    <source>
        <dbReference type="SAM" id="MobiDB-lite"/>
    </source>
</evidence>